<proteinExistence type="inferred from homology"/>
<dbReference type="InterPro" id="IPR036928">
    <property type="entry name" value="AS_sf"/>
</dbReference>
<dbReference type="InterPro" id="IPR023631">
    <property type="entry name" value="Amidase_dom"/>
</dbReference>
<name>A0A328HJ71_ARTGO</name>
<dbReference type="Gene3D" id="3.90.1300.10">
    <property type="entry name" value="Amidase signature (AS) domain"/>
    <property type="match status" value="1"/>
</dbReference>
<comment type="caution">
    <text evidence="4">The sequence shown here is derived from an EMBL/GenBank/DDBJ whole genome shotgun (WGS) entry which is preliminary data.</text>
</comment>
<dbReference type="PROSITE" id="PS00571">
    <property type="entry name" value="AMIDASES"/>
    <property type="match status" value="1"/>
</dbReference>
<dbReference type="EMBL" id="QLNP01000062">
    <property type="protein sequence ID" value="RAM38542.1"/>
    <property type="molecule type" value="Genomic_DNA"/>
</dbReference>
<dbReference type="GO" id="GO:0004040">
    <property type="term" value="F:amidase activity"/>
    <property type="evidence" value="ECO:0007669"/>
    <property type="project" value="UniProtKB-EC"/>
</dbReference>
<protein>
    <submittedName>
        <fullName evidence="4">Amidase</fullName>
        <ecNumber evidence="4">3.5.1.4</ecNumber>
    </submittedName>
</protein>
<evidence type="ECO:0000259" key="3">
    <source>
        <dbReference type="Pfam" id="PF01425"/>
    </source>
</evidence>
<dbReference type="OrthoDB" id="182039at2"/>
<evidence type="ECO:0000313" key="4">
    <source>
        <dbReference type="EMBL" id="RAM38542.1"/>
    </source>
</evidence>
<dbReference type="InterPro" id="IPR000120">
    <property type="entry name" value="Amidase"/>
</dbReference>
<evidence type="ECO:0000256" key="2">
    <source>
        <dbReference type="SAM" id="MobiDB-lite"/>
    </source>
</evidence>
<comment type="similarity">
    <text evidence="1">Belongs to the amidase family.</text>
</comment>
<organism evidence="4 5">
    <name type="scientific">Arthrobacter globiformis</name>
    <dbReference type="NCBI Taxonomy" id="1665"/>
    <lineage>
        <taxon>Bacteria</taxon>
        <taxon>Bacillati</taxon>
        <taxon>Actinomycetota</taxon>
        <taxon>Actinomycetes</taxon>
        <taxon>Micrococcales</taxon>
        <taxon>Micrococcaceae</taxon>
        <taxon>Arthrobacter</taxon>
    </lineage>
</organism>
<dbReference type="AlphaFoldDB" id="A0A328HJ71"/>
<keyword evidence="4" id="KW-0378">Hydrolase</keyword>
<dbReference type="SUPFAM" id="SSF75304">
    <property type="entry name" value="Amidase signature (AS) enzymes"/>
    <property type="match status" value="1"/>
</dbReference>
<gene>
    <name evidence="4" type="ORF">DBZ45_05170</name>
</gene>
<dbReference type="PANTHER" id="PTHR11895:SF7">
    <property type="entry name" value="GLUTAMYL-TRNA(GLN) AMIDOTRANSFERASE SUBUNIT A, MITOCHONDRIAL"/>
    <property type="match status" value="1"/>
</dbReference>
<dbReference type="EC" id="3.5.1.4" evidence="4"/>
<feature type="domain" description="Amidase" evidence="3">
    <location>
        <begin position="26"/>
        <end position="447"/>
    </location>
</feature>
<accession>A0A328HJ71</accession>
<sequence length="476" mass="50416">MIDALEWATATELLAAYRSGEASPVEATRAALDSIDRHDAGINAFCLVEPEAALQEASESEARWRRNEPRGLADGVPTSIKDLLLTRGWPTLRGSMLTSPGGDWDEDAPAIARLRENGAVLLGKVTSPEFGWKGVTDSPRCGVTRNPWDPTRTSGGSSGGSAAAVSQGMGPWSVGTDGGGSIRIPAGFTGTVGFKPTYGTVPLYPASPFGTLAHAGPITRSVEDAALMMDILSQPDARDWSAGPAPTRSFLESLGDGLRGRSIAFSPDLGYGINHPEVEAAVRSAVGLLRELGADVEEIDLGWSDPVDAYHVLWFSGAAKVVEGYGPRAIERIDPHLAAALERHAGFSASDFLDATAVRMKLGREMGLLHEQYDLLVTPTLPIPAFEAGRDVPAGSDSQDWTSWTPYTYPFNLTQQPAISVPCGFTSDALPVGLQIIGPRHGDAAVLSVAAAYQGATDWCRRRPATTAELSTPTRN</sequence>
<dbReference type="Pfam" id="PF01425">
    <property type="entry name" value="Amidase"/>
    <property type="match status" value="1"/>
</dbReference>
<dbReference type="NCBIfam" id="NF004815">
    <property type="entry name" value="PRK06169.1"/>
    <property type="match status" value="1"/>
</dbReference>
<evidence type="ECO:0000313" key="5">
    <source>
        <dbReference type="Proteomes" id="UP000249166"/>
    </source>
</evidence>
<dbReference type="InterPro" id="IPR020556">
    <property type="entry name" value="Amidase_CS"/>
</dbReference>
<evidence type="ECO:0000256" key="1">
    <source>
        <dbReference type="ARBA" id="ARBA00009199"/>
    </source>
</evidence>
<dbReference type="RefSeq" id="WP_111903001.1">
    <property type="nucleotide sequence ID" value="NZ_QLNP01000062.1"/>
</dbReference>
<dbReference type="PANTHER" id="PTHR11895">
    <property type="entry name" value="TRANSAMIDASE"/>
    <property type="match status" value="1"/>
</dbReference>
<dbReference type="Proteomes" id="UP000249166">
    <property type="component" value="Unassembled WGS sequence"/>
</dbReference>
<feature type="region of interest" description="Disordered" evidence="2">
    <location>
        <begin position="141"/>
        <end position="167"/>
    </location>
</feature>
<reference evidence="4 5" key="1">
    <citation type="submission" date="2018-04" db="EMBL/GenBank/DDBJ databases">
        <title>Bacteria isolated from cave deposits of Manipur.</title>
        <authorList>
            <person name="Sahoo D."/>
            <person name="Sarangthem I."/>
            <person name="Nandeibam J."/>
        </authorList>
    </citation>
    <scope>NUCLEOTIDE SEQUENCE [LARGE SCALE GENOMIC DNA]</scope>
    <source>
        <strain evidence="5">mrc11</strain>
    </source>
</reference>